<evidence type="ECO:0000256" key="1">
    <source>
        <dbReference type="SAM" id="MobiDB-lite"/>
    </source>
</evidence>
<dbReference type="Proteomes" id="UP000216339">
    <property type="component" value="Unassembled WGS sequence"/>
</dbReference>
<gene>
    <name evidence="2" type="ORF">BSZ37_02750</name>
</gene>
<dbReference type="EMBL" id="MQWD01000001">
    <property type="protein sequence ID" value="PAP75438.1"/>
    <property type="molecule type" value="Genomic_DNA"/>
</dbReference>
<evidence type="ECO:0000313" key="2">
    <source>
        <dbReference type="EMBL" id="PAP75438.1"/>
    </source>
</evidence>
<keyword evidence="3" id="KW-1185">Reference proteome</keyword>
<evidence type="ECO:0000313" key="3">
    <source>
        <dbReference type="Proteomes" id="UP000216339"/>
    </source>
</evidence>
<dbReference type="Pfam" id="PF07274">
    <property type="entry name" value="DUF1440"/>
    <property type="match status" value="1"/>
</dbReference>
<feature type="region of interest" description="Disordered" evidence="1">
    <location>
        <begin position="49"/>
        <end position="68"/>
    </location>
</feature>
<proteinExistence type="predicted"/>
<accession>A0A271IWX3</accession>
<evidence type="ECO:0008006" key="4">
    <source>
        <dbReference type="Google" id="ProtNLM"/>
    </source>
</evidence>
<dbReference type="InterPro" id="IPR009898">
    <property type="entry name" value="DUF1440"/>
</dbReference>
<feature type="compositionally biased region" description="Basic and acidic residues" evidence="1">
    <location>
        <begin position="50"/>
        <end position="68"/>
    </location>
</feature>
<name>A0A271IWX3_9BACT</name>
<dbReference type="AlphaFoldDB" id="A0A271IWX3"/>
<dbReference type="RefSeq" id="WP_179299448.1">
    <property type="nucleotide sequence ID" value="NZ_MQWD01000001.1"/>
</dbReference>
<reference evidence="2 3" key="1">
    <citation type="submission" date="2016-11" db="EMBL/GenBank/DDBJ databases">
        <title>Study of marine rhodopsin-containing bacteria.</title>
        <authorList>
            <person name="Yoshizawa S."/>
            <person name="Kumagai Y."/>
            <person name="Kogure K."/>
        </authorList>
    </citation>
    <scope>NUCLEOTIDE SEQUENCE [LARGE SCALE GENOMIC DNA]</scope>
    <source>
        <strain evidence="2 3">SAORIC-28</strain>
    </source>
</reference>
<sequence length="182" mass="19449">MPFSTPFARPQPSIWKGAVAGLAGGLVGTFVKSQAEPLLQDLGERLFPPTHREKEQPGADVQGHPDRMPPSKLAQEVTDEVGVTLSRDEKLEAQEAIHWAFGTSAGVAYGVAAEFTDAEIGFGIPASVALFAGTHGTTLPALGLQADVGELPKAWWVWELGSHLVYGLTVDLVRRGVRELLD</sequence>
<protein>
    <recommendedName>
        <fullName evidence="4">DUF1440 domain-containing protein</fullName>
    </recommendedName>
</protein>
<organism evidence="2 3">
    <name type="scientific">Rubrivirga marina</name>
    <dbReference type="NCBI Taxonomy" id="1196024"/>
    <lineage>
        <taxon>Bacteria</taxon>
        <taxon>Pseudomonadati</taxon>
        <taxon>Rhodothermota</taxon>
        <taxon>Rhodothermia</taxon>
        <taxon>Rhodothermales</taxon>
        <taxon>Rubricoccaceae</taxon>
        <taxon>Rubrivirga</taxon>
    </lineage>
</organism>
<comment type="caution">
    <text evidence="2">The sequence shown here is derived from an EMBL/GenBank/DDBJ whole genome shotgun (WGS) entry which is preliminary data.</text>
</comment>